<name>A0A1A9VDX0_GLOAU</name>
<protein>
    <submittedName>
        <fullName evidence="1">Uncharacterized protein</fullName>
    </submittedName>
</protein>
<dbReference type="VEuPathDB" id="VectorBase:GAUT034086"/>
<keyword evidence="2" id="KW-1185">Reference proteome</keyword>
<dbReference type="AlphaFoldDB" id="A0A1A9VDX0"/>
<reference evidence="1" key="1">
    <citation type="submission" date="2020-05" db="UniProtKB">
        <authorList>
            <consortium name="EnsemblMetazoa"/>
        </authorList>
    </citation>
    <scope>IDENTIFICATION</scope>
    <source>
        <strain evidence="1">TTRI</strain>
    </source>
</reference>
<evidence type="ECO:0000313" key="2">
    <source>
        <dbReference type="Proteomes" id="UP000078200"/>
    </source>
</evidence>
<evidence type="ECO:0000313" key="1">
    <source>
        <dbReference type="EnsemblMetazoa" id="GAUT034086-PA"/>
    </source>
</evidence>
<dbReference type="Proteomes" id="UP000078200">
    <property type="component" value="Unassembled WGS sequence"/>
</dbReference>
<organism evidence="1 2">
    <name type="scientific">Glossina austeni</name>
    <name type="common">Savannah tsetse fly</name>
    <dbReference type="NCBI Taxonomy" id="7395"/>
    <lineage>
        <taxon>Eukaryota</taxon>
        <taxon>Metazoa</taxon>
        <taxon>Ecdysozoa</taxon>
        <taxon>Arthropoda</taxon>
        <taxon>Hexapoda</taxon>
        <taxon>Insecta</taxon>
        <taxon>Pterygota</taxon>
        <taxon>Neoptera</taxon>
        <taxon>Endopterygota</taxon>
        <taxon>Diptera</taxon>
        <taxon>Brachycera</taxon>
        <taxon>Muscomorpha</taxon>
        <taxon>Hippoboscoidea</taxon>
        <taxon>Glossinidae</taxon>
        <taxon>Glossina</taxon>
    </lineage>
</organism>
<dbReference type="EnsemblMetazoa" id="GAUT034086-RA">
    <property type="protein sequence ID" value="GAUT034086-PA"/>
    <property type="gene ID" value="GAUT034086"/>
</dbReference>
<sequence>MYRSLVNLLESMPAFNKECNYIFISFDVVLYTIWQKDITKMLCSHAMTLECKTLWPYHYKVCNYPRNFPYVFLSVAPIKACEEEKNKRKNKCGALFVMSPPLHYT</sequence>
<proteinExistence type="predicted"/>
<accession>A0A1A9VDX0</accession>